<comment type="caution">
    <text evidence="5">The sequence shown here is derived from an EMBL/GenBank/DDBJ whole genome shotgun (WGS) entry which is preliminary data.</text>
</comment>
<dbReference type="GO" id="GO:0030313">
    <property type="term" value="C:cell envelope"/>
    <property type="evidence" value="ECO:0007669"/>
    <property type="project" value="UniProtKB-SubCell"/>
</dbReference>
<evidence type="ECO:0000256" key="1">
    <source>
        <dbReference type="ARBA" id="ARBA00004196"/>
    </source>
</evidence>
<name>A0A947GHG9_9CYAN</name>
<gene>
    <name evidence="5" type="ORF">IXB50_01190</name>
</gene>
<dbReference type="AlphaFoldDB" id="A0A947GHG9"/>
<dbReference type="PANTHER" id="PTHR32347">
    <property type="entry name" value="EFFLUX SYSTEM COMPONENT YKNX-RELATED"/>
    <property type="match status" value="1"/>
</dbReference>
<keyword evidence="4" id="KW-0472">Membrane</keyword>
<feature type="coiled-coil region" evidence="3">
    <location>
        <begin position="127"/>
        <end position="154"/>
    </location>
</feature>
<evidence type="ECO:0000256" key="2">
    <source>
        <dbReference type="ARBA" id="ARBA00023054"/>
    </source>
</evidence>
<dbReference type="Gene3D" id="1.10.287.470">
    <property type="entry name" value="Helix hairpin bin"/>
    <property type="match status" value="1"/>
</dbReference>
<keyword evidence="2 3" id="KW-0175">Coiled coil</keyword>
<protein>
    <submittedName>
        <fullName evidence="5">HlyD family efflux transporter periplasmic adaptor subunit</fullName>
    </submittedName>
</protein>
<dbReference type="SUPFAM" id="SSF111369">
    <property type="entry name" value="HlyD-like secretion proteins"/>
    <property type="match status" value="1"/>
</dbReference>
<evidence type="ECO:0000313" key="6">
    <source>
        <dbReference type="Proteomes" id="UP000717364"/>
    </source>
</evidence>
<keyword evidence="4" id="KW-0812">Transmembrane</keyword>
<evidence type="ECO:0000313" key="5">
    <source>
        <dbReference type="EMBL" id="MBT9314037.1"/>
    </source>
</evidence>
<keyword evidence="6" id="KW-1185">Reference proteome</keyword>
<dbReference type="EMBL" id="JADOES010000002">
    <property type="protein sequence ID" value="MBT9314037.1"/>
    <property type="molecule type" value="Genomic_DNA"/>
</dbReference>
<accession>A0A947GHG9</accession>
<evidence type="ECO:0000256" key="3">
    <source>
        <dbReference type="SAM" id="Coils"/>
    </source>
</evidence>
<proteinExistence type="predicted"/>
<organism evidence="5 6">
    <name type="scientific">Leptothoe spongobia TAU-MAC 1115</name>
    <dbReference type="NCBI Taxonomy" id="1967444"/>
    <lineage>
        <taxon>Bacteria</taxon>
        <taxon>Bacillati</taxon>
        <taxon>Cyanobacteriota</taxon>
        <taxon>Cyanophyceae</taxon>
        <taxon>Nodosilineales</taxon>
        <taxon>Cymatolegaceae</taxon>
        <taxon>Leptothoe</taxon>
        <taxon>Leptothoe spongobia</taxon>
    </lineage>
</organism>
<dbReference type="RefSeq" id="WP_215607108.1">
    <property type="nucleotide sequence ID" value="NZ_JADOES010000002.1"/>
</dbReference>
<comment type="subcellular location">
    <subcellularLocation>
        <location evidence="1">Cell envelope</location>
    </subcellularLocation>
</comment>
<reference evidence="5" key="2">
    <citation type="journal article" date="2021" name="Mar. Drugs">
        <title>Genome Reduction and Secondary Metabolism of the Marine Sponge-Associated Cyanobacterium Leptothoe.</title>
        <authorList>
            <person name="Konstantinou D."/>
            <person name="Popin R.V."/>
            <person name="Fewer D.P."/>
            <person name="Sivonen K."/>
            <person name="Gkelis S."/>
        </authorList>
    </citation>
    <scope>NUCLEOTIDE SEQUENCE</scope>
    <source>
        <strain evidence="5">TAU-MAC 1115</strain>
    </source>
</reference>
<evidence type="ECO:0000256" key="4">
    <source>
        <dbReference type="SAM" id="Phobius"/>
    </source>
</evidence>
<dbReference type="Gene3D" id="2.40.50.100">
    <property type="match status" value="1"/>
</dbReference>
<keyword evidence="4" id="KW-1133">Transmembrane helix</keyword>
<sequence>MSGASESNVFSTTSSQYKLPLDHKPFPLWWRGLVGVAYVSLGVLATSIGLASMSYRLTHLTVDGGVVNGRAVRIQAPIDGKIQKFYARPGVRVKAGQVLAQLTPLSQQPQGDNPVERTTNNAKQLANQTLEVRLTSAQQILELLNQQLQDLYRQEELLLAVTTGVASETVDYSDAAVAAAIAQEAAARNKYERFNTLLVKGAVSQQEVDELEANWRSSQAAVEQAQSEQSIAQIHADALAQQVPIQSNLKDLQAQRRRLTEEIQRQNNQVDLLAVELETRSSQATPAAQVSTTEETTINVSTSPDSSLIPLVAPFAGVVYATNHDAGEQVNRPAALLSLLDCNELWVETLVSADQARRIDASQPVRIQHGNAETIVGKIDFVTAISAGEITKARAEALVPAVPVNLAGQSLARVRVSMPPTQSQEQAYRFCGVGEPATLTFGTQANLVKFLSKLSPF</sequence>
<dbReference type="InterPro" id="IPR050465">
    <property type="entry name" value="UPF0194_transport"/>
</dbReference>
<dbReference type="PANTHER" id="PTHR32347:SF23">
    <property type="entry name" value="BLL5650 PROTEIN"/>
    <property type="match status" value="1"/>
</dbReference>
<feature type="transmembrane region" description="Helical" evidence="4">
    <location>
        <begin position="28"/>
        <end position="51"/>
    </location>
</feature>
<feature type="coiled-coil region" evidence="3">
    <location>
        <begin position="208"/>
        <end position="276"/>
    </location>
</feature>
<reference evidence="5" key="1">
    <citation type="submission" date="2020-11" db="EMBL/GenBank/DDBJ databases">
        <authorList>
            <person name="Konstantinou D."/>
            <person name="Gkelis S."/>
            <person name="Popin R."/>
            <person name="Fewer D."/>
            <person name="Sivonen K."/>
        </authorList>
    </citation>
    <scope>NUCLEOTIDE SEQUENCE</scope>
    <source>
        <strain evidence="5">TAU-MAC 1115</strain>
    </source>
</reference>
<dbReference type="Proteomes" id="UP000717364">
    <property type="component" value="Unassembled WGS sequence"/>
</dbReference>